<dbReference type="FunCoup" id="E3MHQ1">
    <property type="interactions" value="1080"/>
</dbReference>
<evidence type="ECO:0000313" key="3">
    <source>
        <dbReference type="Proteomes" id="UP000008281"/>
    </source>
</evidence>
<feature type="transmembrane region" description="Helical" evidence="1">
    <location>
        <begin position="407"/>
        <end position="427"/>
    </location>
</feature>
<dbReference type="OMA" id="IENIAYP"/>
<keyword evidence="3" id="KW-1185">Reference proteome</keyword>
<dbReference type="eggNOG" id="ENOG502SC9C">
    <property type="taxonomic scope" value="Eukaryota"/>
</dbReference>
<dbReference type="AlphaFoldDB" id="E3MHQ1"/>
<gene>
    <name evidence="2" type="primary">Cre-mltn-10</name>
    <name evidence="2" type="ORF">CRE_24974</name>
</gene>
<dbReference type="PANTHER" id="PTHR21523:SF6">
    <property type="entry name" value="MLT-TEN (MLT-10) RELATED"/>
    <property type="match status" value="1"/>
</dbReference>
<reference evidence="2" key="1">
    <citation type="submission" date="2007-07" db="EMBL/GenBank/DDBJ databases">
        <title>PCAP assembly of the Caenorhabditis remanei genome.</title>
        <authorList>
            <consortium name="The Caenorhabditis remanei Sequencing Consortium"/>
            <person name="Wilson R.K."/>
        </authorList>
    </citation>
    <scope>NUCLEOTIDE SEQUENCE [LARGE SCALE GENOMIC DNA]</scope>
    <source>
        <strain evidence="2">PB4641</strain>
    </source>
</reference>
<keyword evidence="1" id="KW-0472">Membrane</keyword>
<evidence type="ECO:0000256" key="1">
    <source>
        <dbReference type="SAM" id="Phobius"/>
    </source>
</evidence>
<dbReference type="Pfam" id="PF04870">
    <property type="entry name" value="Moulting_cycle"/>
    <property type="match status" value="1"/>
</dbReference>
<protein>
    <submittedName>
        <fullName evidence="2">CRE-MLTN-10 protein</fullName>
    </submittedName>
</protein>
<name>E3MHQ1_CAERE</name>
<organism evidence="3">
    <name type="scientific">Caenorhabditis remanei</name>
    <name type="common">Caenorhabditis vulgaris</name>
    <dbReference type="NCBI Taxonomy" id="31234"/>
    <lineage>
        <taxon>Eukaryota</taxon>
        <taxon>Metazoa</taxon>
        <taxon>Ecdysozoa</taxon>
        <taxon>Nematoda</taxon>
        <taxon>Chromadorea</taxon>
        <taxon>Rhabditida</taxon>
        <taxon>Rhabditina</taxon>
        <taxon>Rhabditomorpha</taxon>
        <taxon>Rhabditoidea</taxon>
        <taxon>Rhabditidae</taxon>
        <taxon>Peloderinae</taxon>
        <taxon>Caenorhabditis</taxon>
    </lineage>
</organism>
<dbReference type="InterPro" id="IPR006954">
    <property type="entry name" value="Mlt-10-like"/>
</dbReference>
<dbReference type="EMBL" id="DS268446">
    <property type="protein sequence ID" value="EFP02259.1"/>
    <property type="molecule type" value="Genomic_DNA"/>
</dbReference>
<feature type="transmembrane region" description="Helical" evidence="1">
    <location>
        <begin position="439"/>
        <end position="466"/>
    </location>
</feature>
<keyword evidence="1" id="KW-0812">Transmembrane</keyword>
<dbReference type="Proteomes" id="UP000008281">
    <property type="component" value="Unassembled WGS sequence"/>
</dbReference>
<dbReference type="OrthoDB" id="5917548at2759"/>
<keyword evidence="1" id="KW-1133">Transmembrane helix</keyword>
<sequence length="494" mass="56539">MKEMKLKKLGWKRKKEEIVVKKRTKRSYRLKDENRFFIKTQSTYNLKDPPSSPISKFSNLLLTLLKNTTSSEAEEKWASTFRRMKRMNKNLEKSRASTYRTIKHRAYDLVLEDDRNLTNDDDLEIPVQVNHPLIQDGLKLISSITGNNRKTGINARILSPRIAPLSPMNTRGVLSPSIFPFYKDDVEEQYFPIPDLIEKSSFEKSEKDKLLAFLMEISRTRPILDEAMKMVKLLNPEKQQFSNKEEKEAVMSATDKMSTDFEQLEKSLSREQKTDLKEIGFSMLEMPQMKELFGKYDADSVLHQPEMQSYSNYTKSERLLSLWKSIENIAYPFKRVKRGRTIKVGDVTVYTALNPTVFTPYMFSPVYGLSVLGPVIFSPNIFSPLILNPSVLSPWIFSPAVPLPFILSPYLLSPYIFSPLVMAPFILNPYVLSPNIFNPYVLSPLVLSPLFLCPDVFSPMVLGGVILSPNSFSPAVFSKSYIMATVLSPTVLSK</sequence>
<dbReference type="STRING" id="31234.E3MHQ1"/>
<dbReference type="PANTHER" id="PTHR21523">
    <property type="match status" value="1"/>
</dbReference>
<accession>E3MHQ1</accession>
<dbReference type="HOGENOM" id="CLU_010461_1_0_1"/>
<evidence type="ECO:0000313" key="2">
    <source>
        <dbReference type="EMBL" id="EFP02259.1"/>
    </source>
</evidence>
<dbReference type="InParanoid" id="E3MHQ1"/>
<proteinExistence type="predicted"/>